<evidence type="ECO:0000313" key="1">
    <source>
        <dbReference type="EMBL" id="RDK02742.1"/>
    </source>
</evidence>
<dbReference type="InterPro" id="IPR036412">
    <property type="entry name" value="HAD-like_sf"/>
</dbReference>
<dbReference type="Gene3D" id="1.10.150.240">
    <property type="entry name" value="Putative phosphatase, domain 2"/>
    <property type="match status" value="1"/>
</dbReference>
<sequence>MTINTIWFDFGGVLSPPIDELYTVYQRKTGVSRVEMEAAMAEVARPLGVHFLAPIELAMITQREWAKGMREALTRLYPDLDISRCNFDNHGEQWFQDHRVNPGVVELVTEMKEAGFKVGILTNNVIEWEYSWRTMVGLDHLVDLVVDSCKVRMRKPEPRIFALSAERARSQPSECALIDDLDENCAAARACGWEAVVFRDAAQTAAELRQLVGGAVIS</sequence>
<dbReference type="OrthoDB" id="9815923at2"/>
<dbReference type="Gene3D" id="3.40.50.1000">
    <property type="entry name" value="HAD superfamily/HAD-like"/>
    <property type="match status" value="1"/>
</dbReference>
<dbReference type="SFLD" id="SFLDS00003">
    <property type="entry name" value="Haloacid_Dehalogenase"/>
    <property type="match status" value="1"/>
</dbReference>
<keyword evidence="2" id="KW-1185">Reference proteome</keyword>
<dbReference type="PANTHER" id="PTHR47829:SF1">
    <property type="entry name" value="HAD FAMILY PHOSPHATASE"/>
    <property type="match status" value="1"/>
</dbReference>
<dbReference type="EMBL" id="QHKS01000006">
    <property type="protein sequence ID" value="RDK02742.1"/>
    <property type="molecule type" value="Genomic_DNA"/>
</dbReference>
<dbReference type="NCBIfam" id="TIGR01509">
    <property type="entry name" value="HAD-SF-IA-v3"/>
    <property type="match status" value="1"/>
</dbReference>
<proteinExistence type="predicted"/>
<dbReference type="InterPro" id="IPR052898">
    <property type="entry name" value="ACAD10-like"/>
</dbReference>
<accession>A0A370NAX3</accession>
<dbReference type="PRINTS" id="PR00413">
    <property type="entry name" value="HADHALOGNASE"/>
</dbReference>
<dbReference type="InterPro" id="IPR023198">
    <property type="entry name" value="PGP-like_dom2"/>
</dbReference>
<dbReference type="AlphaFoldDB" id="A0A370NAX3"/>
<comment type="caution">
    <text evidence="1">The sequence shown here is derived from an EMBL/GenBank/DDBJ whole genome shotgun (WGS) entry which is preliminary data.</text>
</comment>
<dbReference type="SUPFAM" id="SSF56784">
    <property type="entry name" value="HAD-like"/>
    <property type="match status" value="1"/>
</dbReference>
<dbReference type="CDD" id="cd02603">
    <property type="entry name" value="HAD_sEH-N_like"/>
    <property type="match status" value="1"/>
</dbReference>
<dbReference type="InterPro" id="IPR023214">
    <property type="entry name" value="HAD_sf"/>
</dbReference>
<dbReference type="Pfam" id="PF00702">
    <property type="entry name" value="Hydrolase"/>
    <property type="match status" value="1"/>
</dbReference>
<gene>
    <name evidence="1" type="ORF">DLM46_10850</name>
</gene>
<dbReference type="PANTHER" id="PTHR47829">
    <property type="entry name" value="HYDROLASE, PUTATIVE (AFU_ORTHOLOGUE AFUA_1G12880)-RELATED"/>
    <property type="match status" value="1"/>
</dbReference>
<reference evidence="2" key="1">
    <citation type="submission" date="2018-05" db="EMBL/GenBank/DDBJ databases">
        <authorList>
            <person name="Feng T."/>
        </authorList>
    </citation>
    <scope>NUCLEOTIDE SEQUENCE [LARGE SCALE GENOMIC DNA]</scope>
    <source>
        <strain evidence="2">S27</strain>
    </source>
</reference>
<protein>
    <submittedName>
        <fullName evidence="1">HAD family phosphatase</fullName>
    </submittedName>
</protein>
<dbReference type="SFLD" id="SFLDG01129">
    <property type="entry name" value="C1.5:_HAD__Beta-PGM__Phosphata"/>
    <property type="match status" value="1"/>
</dbReference>
<dbReference type="Proteomes" id="UP000254875">
    <property type="component" value="Unassembled WGS sequence"/>
</dbReference>
<evidence type="ECO:0000313" key="2">
    <source>
        <dbReference type="Proteomes" id="UP000254875"/>
    </source>
</evidence>
<dbReference type="RefSeq" id="WP_115100771.1">
    <property type="nucleotide sequence ID" value="NZ_QHKS01000006.1"/>
</dbReference>
<dbReference type="InterPro" id="IPR006439">
    <property type="entry name" value="HAD-SF_hydro_IA"/>
</dbReference>
<organism evidence="1 2">
    <name type="scientific">Paraburkholderia lacunae</name>
    <dbReference type="NCBI Taxonomy" id="2211104"/>
    <lineage>
        <taxon>Bacteria</taxon>
        <taxon>Pseudomonadati</taxon>
        <taxon>Pseudomonadota</taxon>
        <taxon>Betaproteobacteria</taxon>
        <taxon>Burkholderiales</taxon>
        <taxon>Burkholderiaceae</taxon>
        <taxon>Paraburkholderia</taxon>
    </lineage>
</organism>
<name>A0A370NAX3_9BURK</name>